<proteinExistence type="predicted"/>
<feature type="region of interest" description="Disordered" evidence="1">
    <location>
        <begin position="362"/>
        <end position="395"/>
    </location>
</feature>
<evidence type="ECO:0000313" key="3">
    <source>
        <dbReference type="EMBL" id="OJD21162.1"/>
    </source>
</evidence>
<name>A0A1J9PZ39_9EURO</name>
<dbReference type="EMBL" id="LGTZ01001528">
    <property type="protein sequence ID" value="OJD21162.1"/>
    <property type="molecule type" value="Genomic_DNA"/>
</dbReference>
<dbReference type="Proteomes" id="UP000242791">
    <property type="component" value="Unassembled WGS sequence"/>
</dbReference>
<accession>A0A1J9PZ39</accession>
<protein>
    <recommendedName>
        <fullName evidence="2">HNH nuclease domain-containing protein</fullName>
    </recommendedName>
</protein>
<feature type="compositionally biased region" description="Low complexity" evidence="1">
    <location>
        <begin position="377"/>
        <end position="393"/>
    </location>
</feature>
<dbReference type="InterPro" id="IPR003615">
    <property type="entry name" value="HNH_nuc"/>
</dbReference>
<dbReference type="VEuPathDB" id="FungiDB:ACJ73_07501"/>
<evidence type="ECO:0000259" key="2">
    <source>
        <dbReference type="Pfam" id="PF13391"/>
    </source>
</evidence>
<reference evidence="3 4" key="1">
    <citation type="submission" date="2015-08" db="EMBL/GenBank/DDBJ databases">
        <title>Emmonsia species relationships and genome sequence.</title>
        <authorList>
            <person name="Cuomo C.A."/>
            <person name="Schwartz I.S."/>
            <person name="Kenyon C."/>
            <person name="De Hoog G.S."/>
            <person name="Govender N.P."/>
            <person name="Botha A."/>
            <person name="Moreno L."/>
            <person name="De Vries M."/>
            <person name="Munoz J.F."/>
            <person name="Stielow J.B."/>
        </authorList>
    </citation>
    <scope>NUCLEOTIDE SEQUENCE [LARGE SCALE GENOMIC DNA]</scope>
    <source>
        <strain evidence="3 4">EI222</strain>
    </source>
</reference>
<feature type="compositionally biased region" description="Low complexity" evidence="1">
    <location>
        <begin position="103"/>
        <end position="119"/>
    </location>
</feature>
<feature type="domain" description="HNH nuclease" evidence="2">
    <location>
        <begin position="140"/>
        <end position="229"/>
    </location>
</feature>
<dbReference type="AlphaFoldDB" id="A0A1J9PZ39"/>
<sequence>MSDIGMEDSCTLRPSCATVVHPPDEVFNIQLQERVNLLSELRDAIQQDTVKASLWGCMQVCDILRLRELVVTARNSPALFSLLSDNCLSIPLRWMQRPPRDGLSSTHSTLSSAASNTHSHQSDRLEKPKILAKERDGYSCVLTKGNVHEVAHIFPHCMINRRPPTNLDASIPSFWKLLDFFFESDRLNRWRAEIFKDPSNPSKASDGCHNMICLSPTAHSLWSRGMFALRPISISDDHKELAVQFYWQPRPSHGRFDSVSILKSPESSRNYVQVGGNVLAIASNNTTAEIIKSGDTFIFRTTDPNTHPLPSFELLDMQWHLQRIVSMSGAAEIYNDQDDGDDGHLNAGIAHQSFSDILSWVPPPLSHSTNDDDEPDSSLPSVPTSPSTSKTPPEYQRKYLSADRHSAELTVSHDVCSARLH</sequence>
<dbReference type="Pfam" id="PF13391">
    <property type="entry name" value="HNH_2"/>
    <property type="match status" value="1"/>
</dbReference>
<comment type="caution">
    <text evidence="3">The sequence shown here is derived from an EMBL/GenBank/DDBJ whole genome shotgun (WGS) entry which is preliminary data.</text>
</comment>
<evidence type="ECO:0000256" key="1">
    <source>
        <dbReference type="SAM" id="MobiDB-lite"/>
    </source>
</evidence>
<gene>
    <name evidence="3" type="ORF">ACJ73_07501</name>
</gene>
<feature type="region of interest" description="Disordered" evidence="1">
    <location>
        <begin position="99"/>
        <end position="127"/>
    </location>
</feature>
<evidence type="ECO:0000313" key="4">
    <source>
        <dbReference type="Proteomes" id="UP000242791"/>
    </source>
</evidence>
<organism evidence="3 4">
    <name type="scientific">Blastomyces percursus</name>
    <dbReference type="NCBI Taxonomy" id="1658174"/>
    <lineage>
        <taxon>Eukaryota</taxon>
        <taxon>Fungi</taxon>
        <taxon>Dikarya</taxon>
        <taxon>Ascomycota</taxon>
        <taxon>Pezizomycotina</taxon>
        <taxon>Eurotiomycetes</taxon>
        <taxon>Eurotiomycetidae</taxon>
        <taxon>Onygenales</taxon>
        <taxon>Ajellomycetaceae</taxon>
        <taxon>Blastomyces</taxon>
    </lineage>
</organism>
<dbReference type="OrthoDB" id="5416097at2759"/>
<keyword evidence="4" id="KW-1185">Reference proteome</keyword>